<evidence type="ECO:0000259" key="1">
    <source>
        <dbReference type="Pfam" id="PF13788"/>
    </source>
</evidence>
<dbReference type="RefSeq" id="WP_092264755.1">
    <property type="nucleotide sequence ID" value="NZ_FNZA01000010.1"/>
</dbReference>
<name>A0A1H6ZQZ1_9DEIO</name>
<protein>
    <recommendedName>
        <fullName evidence="1">DUF4180 domain-containing protein</fullName>
    </recommendedName>
</protein>
<gene>
    <name evidence="2" type="ORF">SAMN04488058_11043</name>
</gene>
<dbReference type="Proteomes" id="UP000199223">
    <property type="component" value="Unassembled WGS sequence"/>
</dbReference>
<evidence type="ECO:0000313" key="3">
    <source>
        <dbReference type="Proteomes" id="UP000199223"/>
    </source>
</evidence>
<evidence type="ECO:0000313" key="2">
    <source>
        <dbReference type="EMBL" id="SEJ53967.1"/>
    </source>
</evidence>
<dbReference type="Pfam" id="PF13788">
    <property type="entry name" value="DUF4180"/>
    <property type="match status" value="1"/>
</dbReference>
<accession>A0A1H6ZQZ1</accession>
<dbReference type="STRING" id="856736.SAMN04488058_11043"/>
<keyword evidence="3" id="KW-1185">Reference proteome</keyword>
<sequence>MTELRLRTLSELGVRLRGADDIPELIGAAYGVDGLILHAADLAPEFFDLRSGLLGELFQKFSNYRLPVAFVLPDFAAHGERFAELAREHAAHPTLRFVRTEEEARAWLNSRS</sequence>
<proteinExistence type="predicted"/>
<dbReference type="AlphaFoldDB" id="A0A1H6ZQZ1"/>
<dbReference type="InterPro" id="IPR025438">
    <property type="entry name" value="DUF4180"/>
</dbReference>
<dbReference type="EMBL" id="FNZA01000010">
    <property type="protein sequence ID" value="SEJ53967.1"/>
    <property type="molecule type" value="Genomic_DNA"/>
</dbReference>
<dbReference type="OrthoDB" id="8595425at2"/>
<organism evidence="2 3">
    <name type="scientific">Deinococcus reticulitermitis</name>
    <dbReference type="NCBI Taxonomy" id="856736"/>
    <lineage>
        <taxon>Bacteria</taxon>
        <taxon>Thermotogati</taxon>
        <taxon>Deinococcota</taxon>
        <taxon>Deinococci</taxon>
        <taxon>Deinococcales</taxon>
        <taxon>Deinococcaceae</taxon>
        <taxon>Deinococcus</taxon>
    </lineage>
</organism>
<reference evidence="3" key="1">
    <citation type="submission" date="2016-10" db="EMBL/GenBank/DDBJ databases">
        <authorList>
            <person name="Varghese N."/>
            <person name="Submissions S."/>
        </authorList>
    </citation>
    <scope>NUCLEOTIDE SEQUENCE [LARGE SCALE GENOMIC DNA]</scope>
    <source>
        <strain evidence="3">CGMCC 1.10218</strain>
    </source>
</reference>
<feature type="domain" description="DUF4180" evidence="1">
    <location>
        <begin position="13"/>
        <end position="108"/>
    </location>
</feature>